<accession>A0A177ESD5</accession>
<feature type="domain" description="Protein kinase" evidence="2">
    <location>
        <begin position="43"/>
        <end position="298"/>
    </location>
</feature>
<dbReference type="InterPro" id="IPR050167">
    <property type="entry name" value="Ser_Thr_protein_kinase"/>
</dbReference>
<dbReference type="EMBL" id="LVKK01000192">
    <property type="protein sequence ID" value="OAG33982.1"/>
    <property type="molecule type" value="Genomic_DNA"/>
</dbReference>
<protein>
    <recommendedName>
        <fullName evidence="2">Protein kinase domain-containing protein</fullName>
    </recommendedName>
</protein>
<dbReference type="Proteomes" id="UP000077002">
    <property type="component" value="Unassembled WGS sequence"/>
</dbReference>
<dbReference type="GO" id="GO:0004672">
    <property type="term" value="F:protein kinase activity"/>
    <property type="evidence" value="ECO:0007669"/>
    <property type="project" value="InterPro"/>
</dbReference>
<evidence type="ECO:0000259" key="2">
    <source>
        <dbReference type="PROSITE" id="PS50011"/>
    </source>
</evidence>
<dbReference type="PROSITE" id="PS50011">
    <property type="entry name" value="PROTEIN_KINASE_DOM"/>
    <property type="match status" value="1"/>
</dbReference>
<reference evidence="3 4" key="1">
    <citation type="submission" date="2016-03" db="EMBL/GenBank/DDBJ databases">
        <title>Draft genome sequence of the Fonsecaea monophora CBS 269.37.</title>
        <authorList>
            <person name="Bombassaro A."/>
            <person name="Vinicius W.A."/>
            <person name="De Hoog S."/>
            <person name="Sun J."/>
            <person name="Souza E.M."/>
            <person name="Raittz R.T."/>
            <person name="Costa F."/>
            <person name="Leao A.C."/>
            <person name="Tadra-Sfeir M.Z."/>
            <person name="Baura V."/>
            <person name="Balsanelli E."/>
            <person name="Pedrosa F.O."/>
            <person name="Moreno L.F."/>
            <person name="Steffens M.B."/>
            <person name="Xi L."/>
            <person name="Bocca A.L."/>
            <person name="Felipe M.S."/>
            <person name="Teixeira M."/>
            <person name="Telles Filho F.Q."/>
            <person name="Azevedo C.M."/>
            <person name="Gomes R."/>
            <person name="Vicente V.A."/>
        </authorList>
    </citation>
    <scope>NUCLEOTIDE SEQUENCE [LARGE SCALE GENOMIC DNA]</scope>
    <source>
        <strain evidence="3 4">CBS 269.37</strain>
    </source>
</reference>
<name>A0A177ESD5_9EURO</name>
<dbReference type="InterPro" id="IPR000719">
    <property type="entry name" value="Prot_kinase_dom"/>
</dbReference>
<feature type="region of interest" description="Disordered" evidence="1">
    <location>
        <begin position="1"/>
        <end position="20"/>
    </location>
</feature>
<evidence type="ECO:0000256" key="1">
    <source>
        <dbReference type="SAM" id="MobiDB-lite"/>
    </source>
</evidence>
<comment type="caution">
    <text evidence="3">The sequence shown here is derived from an EMBL/GenBank/DDBJ whole genome shotgun (WGS) entry which is preliminary data.</text>
</comment>
<dbReference type="GO" id="GO:0005524">
    <property type="term" value="F:ATP binding"/>
    <property type="evidence" value="ECO:0007669"/>
    <property type="project" value="InterPro"/>
</dbReference>
<dbReference type="Gene3D" id="1.10.510.10">
    <property type="entry name" value="Transferase(Phosphotransferase) domain 1"/>
    <property type="match status" value="1"/>
</dbReference>
<dbReference type="PANTHER" id="PTHR23257">
    <property type="entry name" value="SERINE-THREONINE PROTEIN KINASE"/>
    <property type="match status" value="1"/>
</dbReference>
<evidence type="ECO:0000313" key="3">
    <source>
        <dbReference type="EMBL" id="OAG33982.1"/>
    </source>
</evidence>
<proteinExistence type="predicted"/>
<dbReference type="GeneID" id="34606965"/>
<evidence type="ECO:0000313" key="4">
    <source>
        <dbReference type="Proteomes" id="UP000077002"/>
    </source>
</evidence>
<dbReference type="Pfam" id="PF00069">
    <property type="entry name" value="Pkinase"/>
    <property type="match status" value="1"/>
</dbReference>
<dbReference type="GO" id="GO:0007165">
    <property type="term" value="P:signal transduction"/>
    <property type="evidence" value="ECO:0007669"/>
    <property type="project" value="TreeGrafter"/>
</dbReference>
<organism evidence="3 4">
    <name type="scientific">Fonsecaea monophora</name>
    <dbReference type="NCBI Taxonomy" id="254056"/>
    <lineage>
        <taxon>Eukaryota</taxon>
        <taxon>Fungi</taxon>
        <taxon>Dikarya</taxon>
        <taxon>Ascomycota</taxon>
        <taxon>Pezizomycotina</taxon>
        <taxon>Eurotiomycetes</taxon>
        <taxon>Chaetothyriomycetidae</taxon>
        <taxon>Chaetothyriales</taxon>
        <taxon>Herpotrichiellaceae</taxon>
        <taxon>Fonsecaea</taxon>
    </lineage>
</organism>
<dbReference type="RefSeq" id="XP_022505934.1">
    <property type="nucleotide sequence ID" value="XM_022661761.1"/>
</dbReference>
<dbReference type="PANTHER" id="PTHR23257:SF963">
    <property type="entry name" value="AT08303P"/>
    <property type="match status" value="1"/>
</dbReference>
<gene>
    <name evidence="3" type="ORF">AYO21_11882</name>
</gene>
<keyword evidence="4" id="KW-1185">Reference proteome</keyword>
<dbReference type="Gene3D" id="3.30.200.20">
    <property type="entry name" value="Phosphorylase Kinase, domain 1"/>
    <property type="match status" value="1"/>
</dbReference>
<dbReference type="GO" id="GO:0005737">
    <property type="term" value="C:cytoplasm"/>
    <property type="evidence" value="ECO:0007669"/>
    <property type="project" value="TreeGrafter"/>
</dbReference>
<dbReference type="SUPFAM" id="SSF56112">
    <property type="entry name" value="Protein kinase-like (PK-like)"/>
    <property type="match status" value="1"/>
</dbReference>
<dbReference type="InterPro" id="IPR011009">
    <property type="entry name" value="Kinase-like_dom_sf"/>
</dbReference>
<dbReference type="AlphaFoldDB" id="A0A177ESD5"/>
<sequence length="298" mass="33482">MTVASSDTSTSPSSPQYSQLQYPRNHSYLSFTESVFVHVDGTKVTEKVIGQGATGIVIEQGHYALKVPYISRHIKIDGVPVELGSLTPKEGEYDDRIPVIEAIGVEKAIYRRLGSHDGIVRCYDLETSDPSIRMERMSGDLRHFLKEQELQLPRGTLLSWFLQLAHTMAYIHEHRIIIADIRLDNLLLNNTLDVKFCDFGESTLMPLEWDLSGTDELGYSILNDIGQFGAVMYQVITGRECKFDLTREGSDSLYSGPRRDDLPSTESVWLPHIIENCWTLGFQSSKELAAALDRAPLS</sequence>
<dbReference type="OrthoDB" id="1668230at2759"/>